<dbReference type="EMBL" id="JAPUBN010000021">
    <property type="protein sequence ID" value="MCZ2723436.1"/>
    <property type="molecule type" value="Genomic_DNA"/>
</dbReference>
<dbReference type="Pfam" id="PF02074">
    <property type="entry name" value="Peptidase_M32"/>
    <property type="match status" value="1"/>
</dbReference>
<dbReference type="SUPFAM" id="SSF55486">
    <property type="entry name" value="Metalloproteases ('zincins'), catalytic domain"/>
    <property type="match status" value="1"/>
</dbReference>
<dbReference type="InterPro" id="IPR001333">
    <property type="entry name" value="Peptidase_M32_Taq"/>
</dbReference>
<keyword evidence="3" id="KW-1185">Reference proteome</keyword>
<protein>
    <recommendedName>
        <fullName evidence="1">Metal-dependent carboxypeptidase</fullName>
        <ecNumber evidence="1">3.4.17.19</ecNumber>
    </recommendedName>
</protein>
<keyword evidence="1" id="KW-0645">Protease</keyword>
<keyword evidence="1 2" id="KW-0121">Carboxypeptidase</keyword>
<reference evidence="2" key="1">
    <citation type="submission" date="2022-12" db="EMBL/GenBank/DDBJ databases">
        <title>Marinomonas 15G1-11 sp. nov, isolated from marine algae.</title>
        <authorList>
            <person name="Butt M."/>
            <person name="Choi D.G."/>
            <person name="Kim J.M."/>
            <person name="Lee J.K."/>
            <person name="Baek J.H."/>
            <person name="Jeon C.O."/>
        </authorList>
    </citation>
    <scope>NUCLEOTIDE SEQUENCE</scope>
    <source>
        <strain evidence="2">15G1-11</strain>
    </source>
</reference>
<dbReference type="PROSITE" id="PS52034">
    <property type="entry name" value="PEPTIDASE_M32"/>
    <property type="match status" value="1"/>
</dbReference>
<dbReference type="Proteomes" id="UP001149719">
    <property type="component" value="Unassembled WGS sequence"/>
</dbReference>
<evidence type="ECO:0000256" key="1">
    <source>
        <dbReference type="PIRNR" id="PIRNR006615"/>
    </source>
</evidence>
<comment type="catalytic activity">
    <reaction evidence="1">
        <text>Release of a C-terminal amino acid with broad specificity, except for -Pro.</text>
        <dbReference type="EC" id="3.4.17.19"/>
    </reaction>
</comment>
<sequence>MSNYSTLVEHFSRLHHLQHFEAILSWDAATMMPNQSHQARADAMATLSLLMHESLNSPLLAECFLTLDETALTDNEKSSVREMRRVWQEASCLPADLVKQQSLAAAKCEHGWREQRAKNNWAGFSENLKEVVRLARQEADYRAKATGLGRYDALLDKFEPGMTSKKLDAIFSDLKTWLPQLIQQVIVSQNKQSIKTPLGPFLESAQKSVGEQIMTMLGFDFERGRLDVSAHPFCGGVPEDVRLTTRYSEEDFTQSLMGVVHETGHAKYEQGLPESLRHLPVGKARSTAIHESQSLFMEMQIGRSSEFLESIHRILIAELGDQDALSLDNLQKLYRQVEPSFIRVDADEVTYPAHVMLRYEIEKDLIEAKIEVDDIPFLWQEKMKAYLGVDTEGNFTNGCMQDIHWSIGAFGYFPTYTLGAMYAAQFMATMKKALPNINERIAKGDLTDIQAWLSQHIWEKGCLDTTDDLVFNATGETLNTSYFKEHLFKRYMPTDI</sequence>
<comment type="function">
    <text evidence="1">Broad specificity carboxypetidase that releases amino acids sequentially from the C-terminus, including neutral, aromatic, polar and basic residues.</text>
</comment>
<gene>
    <name evidence="2" type="ORF">O1D97_17925</name>
</gene>
<proteinExistence type="inferred from homology"/>
<evidence type="ECO:0000313" key="3">
    <source>
        <dbReference type="Proteomes" id="UP001149719"/>
    </source>
</evidence>
<dbReference type="RefSeq" id="WP_269127552.1">
    <property type="nucleotide sequence ID" value="NZ_JAPUBN010000021.1"/>
</dbReference>
<dbReference type="PANTHER" id="PTHR34217">
    <property type="entry name" value="METAL-DEPENDENT CARBOXYPEPTIDASE"/>
    <property type="match status" value="1"/>
</dbReference>
<dbReference type="PANTHER" id="PTHR34217:SF1">
    <property type="entry name" value="CARBOXYPEPTIDASE 1"/>
    <property type="match status" value="1"/>
</dbReference>
<comment type="caution">
    <text evidence="2">The sequence shown here is derived from an EMBL/GenBank/DDBJ whole genome shotgun (WGS) entry which is preliminary data.</text>
</comment>
<keyword evidence="1" id="KW-0378">Hydrolase</keyword>
<dbReference type="PRINTS" id="PR00998">
    <property type="entry name" value="CRBOXYPTASET"/>
</dbReference>
<organism evidence="2 3">
    <name type="scientific">Marinomonas phaeophyticola</name>
    <dbReference type="NCBI Taxonomy" id="3004091"/>
    <lineage>
        <taxon>Bacteria</taxon>
        <taxon>Pseudomonadati</taxon>
        <taxon>Pseudomonadota</taxon>
        <taxon>Gammaproteobacteria</taxon>
        <taxon>Oceanospirillales</taxon>
        <taxon>Oceanospirillaceae</taxon>
        <taxon>Marinomonas</taxon>
    </lineage>
</organism>
<comment type="similarity">
    <text evidence="1">Belongs to the peptidase M32 family.</text>
</comment>
<keyword evidence="1" id="KW-0482">Metalloprotease</keyword>
<dbReference type="PIRSF" id="PIRSF006615">
    <property type="entry name" value="Zn_crbxpep_Taq"/>
    <property type="match status" value="1"/>
</dbReference>
<dbReference type="EC" id="3.4.17.19" evidence="1"/>
<accession>A0ABT4JYY5</accession>
<evidence type="ECO:0000313" key="2">
    <source>
        <dbReference type="EMBL" id="MCZ2723436.1"/>
    </source>
</evidence>
<dbReference type="Gene3D" id="1.10.1370.30">
    <property type="match status" value="1"/>
</dbReference>
<dbReference type="GO" id="GO:0004180">
    <property type="term" value="F:carboxypeptidase activity"/>
    <property type="evidence" value="ECO:0007669"/>
    <property type="project" value="UniProtKB-KW"/>
</dbReference>
<dbReference type="CDD" id="cd06460">
    <property type="entry name" value="M32_Taq"/>
    <property type="match status" value="1"/>
</dbReference>
<name>A0ABT4JYY5_9GAMM</name>
<keyword evidence="1" id="KW-0479">Metal-binding</keyword>